<sequence length="74" mass="8851">MGAWYEELEICGYRPEEADLTEIQKEIIRERCKYNPIFNLDKLSNAERSYFRGYSEDAEKKIFGSHKTYVYSNI</sequence>
<dbReference type="EMBL" id="CP048029">
    <property type="protein sequence ID" value="QIK38518.1"/>
    <property type="molecule type" value="Genomic_DNA"/>
</dbReference>
<dbReference type="AlphaFoldDB" id="A0A6G7VF85"/>
<dbReference type="Proteomes" id="UP000502699">
    <property type="component" value="Chromosome"/>
</dbReference>
<evidence type="ECO:0000313" key="1">
    <source>
        <dbReference type="EMBL" id="QIK38518.1"/>
    </source>
</evidence>
<dbReference type="KEGG" id="cjap:GWK36_11570"/>
<organism evidence="1 2">
    <name type="scientific">Caldichromatium japonicum</name>
    <dbReference type="NCBI Taxonomy" id="2699430"/>
    <lineage>
        <taxon>Bacteria</taxon>
        <taxon>Pseudomonadati</taxon>
        <taxon>Pseudomonadota</taxon>
        <taxon>Gammaproteobacteria</taxon>
        <taxon>Chromatiales</taxon>
        <taxon>Chromatiaceae</taxon>
        <taxon>Caldichromatium</taxon>
    </lineage>
</organism>
<name>A0A6G7VF85_9GAMM</name>
<protein>
    <submittedName>
        <fullName evidence="1">Uncharacterized protein</fullName>
    </submittedName>
</protein>
<accession>A0A6G7VF85</accession>
<evidence type="ECO:0000313" key="2">
    <source>
        <dbReference type="Proteomes" id="UP000502699"/>
    </source>
</evidence>
<gene>
    <name evidence="1" type="ORF">GWK36_11570</name>
</gene>
<dbReference type="RefSeq" id="WP_166271282.1">
    <property type="nucleotide sequence ID" value="NZ_CP048029.1"/>
</dbReference>
<reference evidence="2" key="1">
    <citation type="submission" date="2020-01" db="EMBL/GenBank/DDBJ databases">
        <title>Caldichromatium gen. nov., sp. nov., a thermophilic purple sulfur bacterium member of the family Chromatiaceae isolated from Nakabusa hot spring, Japan.</title>
        <authorList>
            <person name="Saini M.K."/>
            <person name="Hanada S."/>
            <person name="Tank M."/>
        </authorList>
    </citation>
    <scope>NUCLEOTIDE SEQUENCE [LARGE SCALE GENOMIC DNA]</scope>
    <source>
        <strain evidence="2">No.7</strain>
    </source>
</reference>
<proteinExistence type="predicted"/>
<keyword evidence="2" id="KW-1185">Reference proteome</keyword>